<dbReference type="Pfam" id="PF06321">
    <property type="entry name" value="P_gingi_FimA"/>
    <property type="match status" value="1"/>
</dbReference>
<accession>A0AAW5CHL8</accession>
<dbReference type="PROSITE" id="PS00018">
    <property type="entry name" value="EF_HAND_1"/>
    <property type="match status" value="1"/>
</dbReference>
<protein>
    <submittedName>
        <fullName evidence="8">Fimbrial protein</fullName>
    </submittedName>
</protein>
<dbReference type="PROSITE" id="PS51257">
    <property type="entry name" value="PROKAR_LIPOPROTEIN"/>
    <property type="match status" value="1"/>
</dbReference>
<feature type="region of interest" description="Disordered" evidence="5">
    <location>
        <begin position="466"/>
        <end position="486"/>
    </location>
</feature>
<evidence type="ECO:0000256" key="4">
    <source>
        <dbReference type="ARBA" id="ARBA00023263"/>
    </source>
</evidence>
<dbReference type="InterPro" id="IPR029141">
    <property type="entry name" value="FimA_N"/>
</dbReference>
<feature type="compositionally biased region" description="Low complexity" evidence="5">
    <location>
        <begin position="474"/>
        <end position="486"/>
    </location>
</feature>
<evidence type="ECO:0000256" key="3">
    <source>
        <dbReference type="ARBA" id="ARBA00022729"/>
    </source>
</evidence>
<comment type="subcellular location">
    <subcellularLocation>
        <location evidence="1">Fimbrium</location>
    </subcellularLocation>
</comment>
<comment type="similarity">
    <text evidence="2">Belongs to the bacteroidetes fimbrillin superfamily. FimA/Mfa1 family.</text>
</comment>
<feature type="domain" description="Major fimbrial subunit protein N-terminal" evidence="7">
    <location>
        <begin position="47"/>
        <end position="183"/>
    </location>
</feature>
<comment type="caution">
    <text evidence="8">The sequence shown here is derived from an EMBL/GenBank/DDBJ whole genome shotgun (WGS) entry which is preliminary data.</text>
</comment>
<feature type="signal peptide" evidence="6">
    <location>
        <begin position="1"/>
        <end position="30"/>
    </location>
</feature>
<evidence type="ECO:0000256" key="5">
    <source>
        <dbReference type="SAM" id="MobiDB-lite"/>
    </source>
</evidence>
<dbReference type="Gene3D" id="2.60.40.2580">
    <property type="match status" value="1"/>
</dbReference>
<evidence type="ECO:0000313" key="9">
    <source>
        <dbReference type="Proteomes" id="UP001199750"/>
    </source>
</evidence>
<dbReference type="AlphaFoldDB" id="A0AAW5CHL8"/>
<feature type="region of interest" description="Disordered" evidence="5">
    <location>
        <begin position="311"/>
        <end position="332"/>
    </location>
</feature>
<evidence type="ECO:0000313" key="8">
    <source>
        <dbReference type="EMBL" id="MCG4961240.1"/>
    </source>
</evidence>
<evidence type="ECO:0000256" key="6">
    <source>
        <dbReference type="SAM" id="SignalP"/>
    </source>
</evidence>
<dbReference type="InterPro" id="IPR018247">
    <property type="entry name" value="EF_Hand_1_Ca_BS"/>
</dbReference>
<reference evidence="8" key="1">
    <citation type="submission" date="2022-01" db="EMBL/GenBank/DDBJ databases">
        <title>Collection of gut derived symbiotic bacterial strains cultured from healthy donors.</title>
        <authorList>
            <person name="Lin H."/>
            <person name="Kohout C."/>
            <person name="Waligurski E."/>
            <person name="Pamer E.G."/>
        </authorList>
    </citation>
    <scope>NUCLEOTIDE SEQUENCE</scope>
    <source>
        <strain evidence="8">DFI.1.149</strain>
    </source>
</reference>
<evidence type="ECO:0000256" key="2">
    <source>
        <dbReference type="ARBA" id="ARBA00006011"/>
    </source>
</evidence>
<feature type="region of interest" description="Disordered" evidence="5">
    <location>
        <begin position="989"/>
        <end position="1036"/>
    </location>
</feature>
<evidence type="ECO:0000256" key="1">
    <source>
        <dbReference type="ARBA" id="ARBA00004561"/>
    </source>
</evidence>
<feature type="chain" id="PRO_5043352469" evidence="6">
    <location>
        <begin position="31"/>
        <end position="1036"/>
    </location>
</feature>
<dbReference type="EMBL" id="JAKNDN010000032">
    <property type="protein sequence ID" value="MCG4961240.1"/>
    <property type="molecule type" value="Genomic_DNA"/>
</dbReference>
<keyword evidence="3 6" id="KW-0732">Signal</keyword>
<gene>
    <name evidence="8" type="ORF">L0P03_15500</name>
</gene>
<evidence type="ECO:0000259" key="7">
    <source>
        <dbReference type="Pfam" id="PF06321"/>
    </source>
</evidence>
<proteinExistence type="inferred from homology"/>
<organism evidence="8 9">
    <name type="scientific">Odoribacter splanchnicus</name>
    <dbReference type="NCBI Taxonomy" id="28118"/>
    <lineage>
        <taxon>Bacteria</taxon>
        <taxon>Pseudomonadati</taxon>
        <taxon>Bacteroidota</taxon>
        <taxon>Bacteroidia</taxon>
        <taxon>Bacteroidales</taxon>
        <taxon>Odoribacteraceae</taxon>
        <taxon>Odoribacter</taxon>
    </lineage>
</organism>
<feature type="compositionally biased region" description="Basic and acidic residues" evidence="5">
    <location>
        <begin position="311"/>
        <end position="325"/>
    </location>
</feature>
<dbReference type="Proteomes" id="UP001199750">
    <property type="component" value="Unassembled WGS sequence"/>
</dbReference>
<dbReference type="GO" id="GO:0009289">
    <property type="term" value="C:pilus"/>
    <property type="evidence" value="ECO:0007669"/>
    <property type="project" value="UniProtKB-SubCell"/>
</dbReference>
<dbReference type="RefSeq" id="WP_237983034.1">
    <property type="nucleotide sequence ID" value="NZ_JABWDG010000068.1"/>
</dbReference>
<keyword evidence="4" id="KW-0281">Fimbrium</keyword>
<sequence length="1036" mass="114941">MLFKVMKIRLRRMSRLLSVATLSVALFSCADEEIVGGGPRVQEGLPAQIVLKVASGDNRIETRAAQDAANEKRVTNLYVFVFDENGDVCEGSREYHNVPANGVVLTARSKNNAQIAGIANFSETGVNSTYQLSLDALKEVKTKAELEALMAKLDQQTLERSSQFIMSGYAVDGSGNDVFNIPGSESGGIASFECTLKLERLDAKVEFIVKTEVPADKNWDKFDFRPKGWRVVNVPAQSLVLPRETGDADGDGCTYFESPEMPFETIGRDGEYLLDSCAFVFYMPESRKTPARKISGETGVTDAAARYALREKRDKAESKPGDDFSNKPGQEYENGAFTYAPANAAYVEMSGTLSYEEQGGNTVNADVKFTVHLGYANQDPDDYDTRRNTHYIYTVTIRGVNDIEVEVTEKKESRPGYEGNVIVSEIKPHELDAHYDRVLITLNRAQVPRLTWGVQTPYDKAVYKGDFTDANPPGTSSGTGESSTGSGISDYRWIKFAINEDYGRGNNEYVKYPGDQNYKGLPGGGEKSGYDGHSGYPNARLLDVHQLLQRLRDDYDKGLTSGTVTITAFIDEYVYVRHPWDHDYSAGNNYQLKKWREYVGAEDRLLYIIDGDNAHYSPDGASSTMTAIQTFRQKSIRTVYNVDKSESELPTCWGLESSMEGDLVDVGDVSRGKSSGNGRLNTLQCLLGSNYQTVLQWTDVLDVWSTNPEDRYKLKINDALHAVLTRNRDLDGDNIVDPEEIRWYLAAKDQLVDFYIGESALDDASHLYPTNPDDRDGQTYWHYTTSTAYDGGQGGNNVAWGLYAEECVALGATSGMERPELGNKFTCRCVRNLGIGLDAPESEPVALIPRVTAAEADGTYVIDCSNLSPKARRQSIETGNLPQHNDLSPYNRPYAKFRVATRDQDFENAGRERTWSIPAFRWRNWRDWSEYQTMTITPSGYRIPNLRELLIMQTRLPDDAWKSYPGAGLTDNGGGKAMYLSFTSFSRRSTETGGDGTLPNKNGGFRFNAAEGSGSIGATGTGDLDNGYVRGVKDEQ</sequence>
<name>A0AAW5CHL8_9BACT</name>